<dbReference type="PANTHER" id="PTHR24567">
    <property type="entry name" value="CRP FAMILY TRANSCRIPTIONAL REGULATORY PROTEIN"/>
    <property type="match status" value="1"/>
</dbReference>
<dbReference type="PROSITE" id="PS50042">
    <property type="entry name" value="CNMP_BINDING_3"/>
    <property type="match status" value="1"/>
</dbReference>
<protein>
    <recommendedName>
        <fullName evidence="1">Cyclic nucleotide-binding domain-containing protein</fullName>
    </recommendedName>
</protein>
<dbReference type="RefSeq" id="WP_078486401.1">
    <property type="nucleotide sequence ID" value="NZ_MPRJ01000023.1"/>
</dbReference>
<dbReference type="InterPro" id="IPR014710">
    <property type="entry name" value="RmlC-like_jellyroll"/>
</dbReference>
<evidence type="ECO:0000259" key="1">
    <source>
        <dbReference type="PROSITE" id="PS50042"/>
    </source>
</evidence>
<dbReference type="OrthoDB" id="9777588at2"/>
<dbReference type="InterPro" id="IPR000595">
    <property type="entry name" value="cNMP-bd_dom"/>
</dbReference>
<reference evidence="2 3" key="1">
    <citation type="submission" date="2016-11" db="EMBL/GenBank/DDBJ databases">
        <title>Mixed transmission modes and dynamic genome evolution in an obligate animal-bacterial symbiosis.</title>
        <authorList>
            <person name="Russell S.L."/>
            <person name="Corbett-Detig R.B."/>
            <person name="Cavanaugh C.M."/>
        </authorList>
    </citation>
    <scope>NUCLEOTIDE SEQUENCE [LARGE SCALE GENOMIC DNA]</scope>
    <source>
        <strain evidence="2">Se-Cadez</strain>
    </source>
</reference>
<dbReference type="GO" id="GO:0005829">
    <property type="term" value="C:cytosol"/>
    <property type="evidence" value="ECO:0007669"/>
    <property type="project" value="TreeGrafter"/>
</dbReference>
<dbReference type="InterPro" id="IPR036388">
    <property type="entry name" value="WH-like_DNA-bd_sf"/>
</dbReference>
<evidence type="ECO:0000313" key="2">
    <source>
        <dbReference type="EMBL" id="OOZ36878.1"/>
    </source>
</evidence>
<dbReference type="SMART" id="SM00100">
    <property type="entry name" value="cNMP"/>
    <property type="match status" value="1"/>
</dbReference>
<dbReference type="InterPro" id="IPR050397">
    <property type="entry name" value="Env_Response_Regulators"/>
</dbReference>
<dbReference type="Proteomes" id="UP000190896">
    <property type="component" value="Unassembled WGS sequence"/>
</dbReference>
<sequence length="196" mass="21341">MDSARLNAISSFFSPLVKGRNPSKDPLLAGISKKIDHLRFERNAIIFNKGDTLDGIFLIAAGQVKLAIPSCSGHDRVLDIIGPGSSFGEANVFINKPSPICAQSITSSEVLFAPKQEVLEIAQAYPDFTLHLLGRMSGCVMGLIDNLEVCCTRPVRQRVACYLIENAEQSRHDPQALEVNLPTSKQIIASMLHLTP</sequence>
<proteinExistence type="predicted"/>
<evidence type="ECO:0000313" key="3">
    <source>
        <dbReference type="Proteomes" id="UP000190896"/>
    </source>
</evidence>
<accession>A0A1T2KVI1</accession>
<dbReference type="InterPro" id="IPR018490">
    <property type="entry name" value="cNMP-bd_dom_sf"/>
</dbReference>
<dbReference type="Gene3D" id="1.10.10.10">
    <property type="entry name" value="Winged helix-like DNA-binding domain superfamily/Winged helix DNA-binding domain"/>
    <property type="match status" value="1"/>
</dbReference>
<name>A0A1T2KVI1_9GAMM</name>
<keyword evidence="3" id="KW-1185">Reference proteome</keyword>
<dbReference type="CDD" id="cd00038">
    <property type="entry name" value="CAP_ED"/>
    <property type="match status" value="1"/>
</dbReference>
<comment type="caution">
    <text evidence="2">The sequence shown here is derived from an EMBL/GenBank/DDBJ whole genome shotgun (WGS) entry which is preliminary data.</text>
</comment>
<feature type="domain" description="Cyclic nucleotide-binding" evidence="1">
    <location>
        <begin position="31"/>
        <end position="121"/>
    </location>
</feature>
<gene>
    <name evidence="2" type="ORF">BOW51_04900</name>
</gene>
<dbReference type="AlphaFoldDB" id="A0A1T2KVI1"/>
<dbReference type="GO" id="GO:0003700">
    <property type="term" value="F:DNA-binding transcription factor activity"/>
    <property type="evidence" value="ECO:0007669"/>
    <property type="project" value="TreeGrafter"/>
</dbReference>
<dbReference type="Gene3D" id="2.60.120.10">
    <property type="entry name" value="Jelly Rolls"/>
    <property type="match status" value="1"/>
</dbReference>
<dbReference type="PANTHER" id="PTHR24567:SF26">
    <property type="entry name" value="REGULATORY PROTEIN YEIL"/>
    <property type="match status" value="1"/>
</dbReference>
<organism evidence="2 3">
    <name type="scientific">Solemya velesiana gill symbiont</name>
    <dbReference type="NCBI Taxonomy" id="1918948"/>
    <lineage>
        <taxon>Bacteria</taxon>
        <taxon>Pseudomonadati</taxon>
        <taxon>Pseudomonadota</taxon>
        <taxon>Gammaproteobacteria</taxon>
        <taxon>sulfur-oxidizing symbionts</taxon>
    </lineage>
</organism>
<dbReference type="SUPFAM" id="SSF51206">
    <property type="entry name" value="cAMP-binding domain-like"/>
    <property type="match status" value="1"/>
</dbReference>
<dbReference type="Pfam" id="PF00027">
    <property type="entry name" value="cNMP_binding"/>
    <property type="match status" value="1"/>
</dbReference>
<dbReference type="EMBL" id="MPRJ01000023">
    <property type="protein sequence ID" value="OOZ36878.1"/>
    <property type="molecule type" value="Genomic_DNA"/>
</dbReference>